<dbReference type="GeneID" id="4703070"/>
<evidence type="ECO:0000256" key="2">
    <source>
        <dbReference type="SAM" id="SignalP"/>
    </source>
</evidence>
<proteinExistence type="predicted"/>
<dbReference type="HOGENOM" id="CLU_1372553_0_0_1"/>
<gene>
    <name evidence="3" type="ORF">ACLA_038270</name>
</gene>
<dbReference type="OrthoDB" id="4490287at2759"/>
<accession>A1CKE2</accession>
<sequence length="180" mass="18921">MYFSSATVFLVLSAIGSQAVPFALPRQSNSTLARRQHEPYSVVNVGGTNINSLTSSAAETVTAPSVPQAPVTVTVTDTPSSTPVISPSSSSTPSSSSLAAWPTSVSGEEHPVSPRSFNHTQPPLPLKEARRSFLNTNSTRAHTFGTRSVNGTEGLPIAARGLLNSTITTRQVLNQTGRVY</sequence>
<dbReference type="AlphaFoldDB" id="A1CKE2"/>
<evidence type="ECO:0000256" key="1">
    <source>
        <dbReference type="SAM" id="MobiDB-lite"/>
    </source>
</evidence>
<evidence type="ECO:0000313" key="4">
    <source>
        <dbReference type="Proteomes" id="UP000006701"/>
    </source>
</evidence>
<keyword evidence="4" id="KW-1185">Reference proteome</keyword>
<feature type="compositionally biased region" description="Low complexity" evidence="1">
    <location>
        <begin position="74"/>
        <end position="106"/>
    </location>
</feature>
<dbReference type="EMBL" id="DS027056">
    <property type="protein sequence ID" value="EAW09616.1"/>
    <property type="molecule type" value="Genomic_DNA"/>
</dbReference>
<feature type="signal peptide" evidence="2">
    <location>
        <begin position="1"/>
        <end position="19"/>
    </location>
</feature>
<dbReference type="RefSeq" id="XP_001271042.1">
    <property type="nucleotide sequence ID" value="XM_001271041.1"/>
</dbReference>
<dbReference type="Proteomes" id="UP000006701">
    <property type="component" value="Unassembled WGS sequence"/>
</dbReference>
<protein>
    <submittedName>
        <fullName evidence="3">Uncharacterized protein</fullName>
    </submittedName>
</protein>
<evidence type="ECO:0000313" key="3">
    <source>
        <dbReference type="EMBL" id="EAW09616.1"/>
    </source>
</evidence>
<name>A1CKE2_ASPCL</name>
<reference evidence="3 4" key="1">
    <citation type="journal article" date="2008" name="PLoS Genet.">
        <title>Genomic islands in the pathogenic filamentous fungus Aspergillus fumigatus.</title>
        <authorList>
            <person name="Fedorova N.D."/>
            <person name="Khaldi N."/>
            <person name="Joardar V.S."/>
            <person name="Maiti R."/>
            <person name="Amedeo P."/>
            <person name="Anderson M.J."/>
            <person name="Crabtree J."/>
            <person name="Silva J.C."/>
            <person name="Badger J.H."/>
            <person name="Albarraq A."/>
            <person name="Angiuoli S."/>
            <person name="Bussey H."/>
            <person name="Bowyer P."/>
            <person name="Cotty P.J."/>
            <person name="Dyer P.S."/>
            <person name="Egan A."/>
            <person name="Galens K."/>
            <person name="Fraser-Liggett C.M."/>
            <person name="Haas B.J."/>
            <person name="Inman J.M."/>
            <person name="Kent R."/>
            <person name="Lemieux S."/>
            <person name="Malavazi I."/>
            <person name="Orvis J."/>
            <person name="Roemer T."/>
            <person name="Ronning C.M."/>
            <person name="Sundaram J.P."/>
            <person name="Sutton G."/>
            <person name="Turner G."/>
            <person name="Venter J.C."/>
            <person name="White O.R."/>
            <person name="Whitty B.R."/>
            <person name="Youngman P."/>
            <person name="Wolfe K.H."/>
            <person name="Goldman G.H."/>
            <person name="Wortman J.R."/>
            <person name="Jiang B."/>
            <person name="Denning D.W."/>
            <person name="Nierman W.C."/>
        </authorList>
    </citation>
    <scope>NUCLEOTIDE SEQUENCE [LARGE SCALE GENOMIC DNA]</scope>
    <source>
        <strain evidence="4">ATCC 1007 / CBS 513.65 / DSM 816 / NCTC 3887 / NRRL 1</strain>
    </source>
</reference>
<dbReference type="VEuPathDB" id="FungiDB:ACLA_038270"/>
<feature type="chain" id="PRO_5002633198" evidence="2">
    <location>
        <begin position="20"/>
        <end position="180"/>
    </location>
</feature>
<dbReference type="KEGG" id="act:ACLA_038270"/>
<organism evidence="3 4">
    <name type="scientific">Aspergillus clavatus (strain ATCC 1007 / CBS 513.65 / DSM 816 / NCTC 3887 / NRRL 1 / QM 1276 / 107)</name>
    <dbReference type="NCBI Taxonomy" id="344612"/>
    <lineage>
        <taxon>Eukaryota</taxon>
        <taxon>Fungi</taxon>
        <taxon>Dikarya</taxon>
        <taxon>Ascomycota</taxon>
        <taxon>Pezizomycotina</taxon>
        <taxon>Eurotiomycetes</taxon>
        <taxon>Eurotiomycetidae</taxon>
        <taxon>Eurotiales</taxon>
        <taxon>Aspergillaceae</taxon>
        <taxon>Aspergillus</taxon>
        <taxon>Aspergillus subgen. Fumigati</taxon>
    </lineage>
</organism>
<feature type="region of interest" description="Disordered" evidence="1">
    <location>
        <begin position="74"/>
        <end position="124"/>
    </location>
</feature>
<keyword evidence="2" id="KW-0732">Signal</keyword>